<evidence type="ECO:0000313" key="1">
    <source>
        <dbReference type="EMBL" id="EPS92565.1"/>
    </source>
</evidence>
<gene>
    <name evidence="1" type="ORF">FOMPIDRAFT_1137615</name>
</gene>
<keyword evidence="2" id="KW-1185">Reference proteome</keyword>
<dbReference type="HOGENOM" id="CLU_1932518_0_0_1"/>
<proteinExistence type="predicted"/>
<protein>
    <submittedName>
        <fullName evidence="1">Uncharacterized protein</fullName>
    </submittedName>
</protein>
<name>S8ERZ6_FOMSC</name>
<evidence type="ECO:0000313" key="2">
    <source>
        <dbReference type="Proteomes" id="UP000015241"/>
    </source>
</evidence>
<dbReference type="InParanoid" id="S8ERZ6"/>
<dbReference type="Proteomes" id="UP000015241">
    <property type="component" value="Unassembled WGS sequence"/>
</dbReference>
<accession>S8ERZ6</accession>
<organism evidence="1 2">
    <name type="scientific">Fomitopsis schrenkii</name>
    <name type="common">Brown rot fungus</name>
    <dbReference type="NCBI Taxonomy" id="2126942"/>
    <lineage>
        <taxon>Eukaryota</taxon>
        <taxon>Fungi</taxon>
        <taxon>Dikarya</taxon>
        <taxon>Basidiomycota</taxon>
        <taxon>Agaricomycotina</taxon>
        <taxon>Agaricomycetes</taxon>
        <taxon>Polyporales</taxon>
        <taxon>Fomitopsis</taxon>
    </lineage>
</organism>
<dbReference type="EMBL" id="KE504476">
    <property type="protein sequence ID" value="EPS92565.1"/>
    <property type="molecule type" value="Genomic_DNA"/>
</dbReference>
<feature type="non-terminal residue" evidence="1">
    <location>
        <position position="1"/>
    </location>
</feature>
<dbReference type="AlphaFoldDB" id="S8ERZ6"/>
<sequence length="148" mass="16681">HLSVIDVVVSLCISHGLGPICDRVPQSVWKLLRYDSTRGVPRRIHLYTRRTYGFRDKHILQRLEGFSLLWSPAPGNVVQRTRCLSEVADEAAIEVGEPKESTQLAKILGCWPLGDCFDFYVIHLDLPFADYEAQVLYTGLLELALLGS</sequence>
<reference evidence="1 2" key="1">
    <citation type="journal article" date="2012" name="Science">
        <title>The Paleozoic origin of enzymatic lignin decomposition reconstructed from 31 fungal genomes.</title>
        <authorList>
            <person name="Floudas D."/>
            <person name="Binder M."/>
            <person name="Riley R."/>
            <person name="Barry K."/>
            <person name="Blanchette R.A."/>
            <person name="Henrissat B."/>
            <person name="Martinez A.T."/>
            <person name="Otillar R."/>
            <person name="Spatafora J.W."/>
            <person name="Yadav J.S."/>
            <person name="Aerts A."/>
            <person name="Benoit I."/>
            <person name="Boyd A."/>
            <person name="Carlson A."/>
            <person name="Copeland A."/>
            <person name="Coutinho P.M."/>
            <person name="de Vries R.P."/>
            <person name="Ferreira P."/>
            <person name="Findley K."/>
            <person name="Foster B."/>
            <person name="Gaskell J."/>
            <person name="Glotzer D."/>
            <person name="Gorecki P."/>
            <person name="Heitman J."/>
            <person name="Hesse C."/>
            <person name="Hori C."/>
            <person name="Igarashi K."/>
            <person name="Jurgens J.A."/>
            <person name="Kallen N."/>
            <person name="Kersten P."/>
            <person name="Kohler A."/>
            <person name="Kuees U."/>
            <person name="Kumar T.K.A."/>
            <person name="Kuo A."/>
            <person name="LaButti K."/>
            <person name="Larrondo L.F."/>
            <person name="Lindquist E."/>
            <person name="Ling A."/>
            <person name="Lombard V."/>
            <person name="Lucas S."/>
            <person name="Lundell T."/>
            <person name="Martin R."/>
            <person name="McLaughlin D.J."/>
            <person name="Morgenstern I."/>
            <person name="Morin E."/>
            <person name="Murat C."/>
            <person name="Nagy L.G."/>
            <person name="Nolan M."/>
            <person name="Ohm R.A."/>
            <person name="Patyshakuliyeva A."/>
            <person name="Rokas A."/>
            <person name="Ruiz-Duenas F.J."/>
            <person name="Sabat G."/>
            <person name="Salamov A."/>
            <person name="Samejima M."/>
            <person name="Schmutz J."/>
            <person name="Slot J.C."/>
            <person name="St John F."/>
            <person name="Stenlid J."/>
            <person name="Sun H."/>
            <person name="Sun S."/>
            <person name="Syed K."/>
            <person name="Tsang A."/>
            <person name="Wiebenga A."/>
            <person name="Young D."/>
            <person name="Pisabarro A."/>
            <person name="Eastwood D.C."/>
            <person name="Martin F."/>
            <person name="Cullen D."/>
            <person name="Grigoriev I.V."/>
            <person name="Hibbett D.S."/>
        </authorList>
    </citation>
    <scope>NUCLEOTIDE SEQUENCE</scope>
    <source>
        <strain evidence="2">FP-58527</strain>
    </source>
</reference>
<dbReference type="OrthoDB" id="3262729at2759"/>